<dbReference type="InterPro" id="IPR001296">
    <property type="entry name" value="Glyco_trans_1"/>
</dbReference>
<reference evidence="4" key="1">
    <citation type="journal article" date="2019" name="Int. J. Syst. Evol. Microbiol.">
        <title>The Global Catalogue of Microorganisms (GCM) 10K type strain sequencing project: providing services to taxonomists for standard genome sequencing and annotation.</title>
        <authorList>
            <consortium name="The Broad Institute Genomics Platform"/>
            <consortium name="The Broad Institute Genome Sequencing Center for Infectious Disease"/>
            <person name="Wu L."/>
            <person name="Ma J."/>
        </authorList>
    </citation>
    <scope>NUCLEOTIDE SEQUENCE [LARGE SCALE GENOMIC DNA]</scope>
    <source>
        <strain evidence="4">JCM 17630</strain>
    </source>
</reference>
<organism evidence="3 4">
    <name type="scientific">Postechiella marina</name>
    <dbReference type="NCBI Taxonomy" id="943941"/>
    <lineage>
        <taxon>Bacteria</taxon>
        <taxon>Pseudomonadati</taxon>
        <taxon>Bacteroidota</taxon>
        <taxon>Flavobacteriia</taxon>
        <taxon>Flavobacteriales</taxon>
        <taxon>Flavobacteriaceae</taxon>
        <taxon>Postechiella</taxon>
    </lineage>
</organism>
<comment type="caution">
    <text evidence="3">The sequence shown here is derived from an EMBL/GenBank/DDBJ whole genome shotgun (WGS) entry which is preliminary data.</text>
</comment>
<proteinExistence type="predicted"/>
<dbReference type="SUPFAM" id="SSF53756">
    <property type="entry name" value="UDP-Glycosyltransferase/glycogen phosphorylase"/>
    <property type="match status" value="1"/>
</dbReference>
<accession>A0ABP8CE68</accession>
<feature type="domain" description="Glycosyltransferase subfamily 4-like N-terminal" evidence="2">
    <location>
        <begin position="15"/>
        <end position="167"/>
    </location>
</feature>
<evidence type="ECO:0000313" key="3">
    <source>
        <dbReference type="EMBL" id="GAA4238222.1"/>
    </source>
</evidence>
<dbReference type="Pfam" id="PF13439">
    <property type="entry name" value="Glyco_transf_4"/>
    <property type="match status" value="1"/>
</dbReference>
<dbReference type="PANTHER" id="PTHR12526:SF630">
    <property type="entry name" value="GLYCOSYLTRANSFERASE"/>
    <property type="match status" value="1"/>
</dbReference>
<evidence type="ECO:0000259" key="1">
    <source>
        <dbReference type="Pfam" id="PF00534"/>
    </source>
</evidence>
<dbReference type="Pfam" id="PF00534">
    <property type="entry name" value="Glycos_transf_1"/>
    <property type="match status" value="1"/>
</dbReference>
<dbReference type="InterPro" id="IPR028098">
    <property type="entry name" value="Glyco_trans_4-like_N"/>
</dbReference>
<dbReference type="PANTHER" id="PTHR12526">
    <property type="entry name" value="GLYCOSYLTRANSFERASE"/>
    <property type="match status" value="1"/>
</dbReference>
<dbReference type="RefSeq" id="WP_344788913.1">
    <property type="nucleotide sequence ID" value="NZ_BAABCA010000006.1"/>
</dbReference>
<dbReference type="Proteomes" id="UP001501496">
    <property type="component" value="Unassembled WGS sequence"/>
</dbReference>
<keyword evidence="4" id="KW-1185">Reference proteome</keyword>
<feature type="domain" description="Glycosyl transferase family 1" evidence="1">
    <location>
        <begin position="181"/>
        <end position="332"/>
    </location>
</feature>
<dbReference type="EMBL" id="BAABCA010000006">
    <property type="protein sequence ID" value="GAA4238222.1"/>
    <property type="molecule type" value="Genomic_DNA"/>
</dbReference>
<protein>
    <submittedName>
        <fullName evidence="3">Glycosyltransferase</fullName>
    </submittedName>
</protein>
<dbReference type="Gene3D" id="3.40.50.2000">
    <property type="entry name" value="Glycogen Phosphorylase B"/>
    <property type="match status" value="2"/>
</dbReference>
<gene>
    <name evidence="3" type="ORF">GCM10022291_27880</name>
</gene>
<evidence type="ECO:0000259" key="2">
    <source>
        <dbReference type="Pfam" id="PF13439"/>
    </source>
</evidence>
<evidence type="ECO:0000313" key="4">
    <source>
        <dbReference type="Proteomes" id="UP001501496"/>
    </source>
</evidence>
<name>A0ABP8CE68_9FLAO</name>
<sequence length="356" mass="41322">MTKKICILTDSLSSGGAEKVAANMSIALSKKGHEVTVFSMQDIINYSYNGHLYNFGLIKLKHNRIKAFIKLRQFFKENTFDYIIDHRLRDKFFKEVIFSKFIFNASHVIYCIHNYRLEYYFSFLSKPWLAIYPHAKNRTFVTVCKTIEEYLYSKLKLESVTIYNFLNFDDIDLSKESKSNYGDYVIGVGRLTNIKQFDKLIRSYYNSNLHQQGIKLLILGDGPEKKRLRSLIINLQLNNDVVFLAFRDNPFNLIKNAKALALTSKVEGFPMVLLEALTLNVPVVAFNCKSGPSEIIKNNVNGFLVDNQNEEDFTLALNKLLDNFLYNEIKKNTSLGLEVFLEDKVIQEWEKLFNQI</sequence>